<dbReference type="GO" id="GO:0003950">
    <property type="term" value="F:NAD+ poly-ADP-ribosyltransferase activity"/>
    <property type="evidence" value="ECO:0007669"/>
    <property type="project" value="UniProtKB-EC"/>
</dbReference>
<evidence type="ECO:0000256" key="2">
    <source>
        <dbReference type="ARBA" id="ARBA00022676"/>
    </source>
</evidence>
<dbReference type="KEGG" id="lfo:LMK00_04165"/>
<reference evidence="7" key="1">
    <citation type="journal article" date="2022" name="Front. Microbiol.">
        <title>Feed Insects as a Reservoir of Granadaene-Producing Lactococci.</title>
        <authorList>
            <person name="Neuzil-Bunesova V."/>
            <person name="Ramirez Garcia A."/>
            <person name="Modrackova N."/>
            <person name="Makovska M."/>
            <person name="Sabolova M."/>
            <person name="Sproer C."/>
            <person name="Bunk B."/>
            <person name="Blom J."/>
            <person name="Schwab C."/>
        </authorList>
    </citation>
    <scope>NUCLEOTIDE SEQUENCE</scope>
    <source>
        <strain evidence="7">I4/6O</strain>
    </source>
</reference>
<evidence type="ECO:0000256" key="5">
    <source>
        <dbReference type="ARBA" id="ARBA00033987"/>
    </source>
</evidence>
<dbReference type="EC" id="2.4.2.30" evidence="1"/>
<evidence type="ECO:0000256" key="3">
    <source>
        <dbReference type="ARBA" id="ARBA00022679"/>
    </source>
</evidence>
<sequence>MNEFMNFITQLNKVKTKSDPEFTWLTDFSHYAFLSNGGAEEEKYLGFVSNLIGSYYELLLKPFVNEEEIKEGKHKKNAEASLLTSSREVKDLLTKIVLSDVWHIIGESEVQEYSGSNTIRDLVLIGLLVVMNKLEAFDELKAILTFISQIEIHEPHDLIAVYELLAVRYETKEEDGSITRKSEEDRSVDLLKILPLLSFKIKEADCTSKEMQLILSELGKSHHVKDYLVNLNKLRVFEVHSQQQSDNFNPKKLKTRLFVHGTRNKNVLSILENGIESSPQVIATGSSLGVGAYFAKMTEVGKSAQYSDDYLIIAEVAVGKRKYTNQVHDFRQEILDPRTPYQSIHYQGGAYSSFSYDEIVVYSNSQIKVKYIMQLK</sequence>
<protein>
    <recommendedName>
        <fullName evidence="1">NAD(+) ADP-ribosyltransferase</fullName>
        <ecNumber evidence="1">2.4.2.30</ecNumber>
    </recommendedName>
</protein>
<dbReference type="InterPro" id="IPR012317">
    <property type="entry name" value="Poly(ADP-ribose)pol_cat_dom"/>
</dbReference>
<evidence type="ECO:0000313" key="7">
    <source>
        <dbReference type="EMBL" id="USJ21206.1"/>
    </source>
</evidence>
<dbReference type="GO" id="GO:0006302">
    <property type="term" value="P:double-strand break repair"/>
    <property type="evidence" value="ECO:0007669"/>
    <property type="project" value="TreeGrafter"/>
</dbReference>
<evidence type="ECO:0000259" key="6">
    <source>
        <dbReference type="PROSITE" id="PS51059"/>
    </source>
</evidence>
<keyword evidence="2" id="KW-0328">Glycosyltransferase</keyword>
<comment type="catalytic activity">
    <reaction evidence="5">
        <text>NAD(+) + (ADP-D-ribosyl)n-acceptor = nicotinamide + (ADP-D-ribosyl)n+1-acceptor + H(+).</text>
        <dbReference type="EC" id="2.4.2.30"/>
    </reaction>
</comment>
<dbReference type="GO" id="GO:1990404">
    <property type="term" value="F:NAD+-protein mono-ADP-ribosyltransferase activity"/>
    <property type="evidence" value="ECO:0007669"/>
    <property type="project" value="TreeGrafter"/>
</dbReference>
<keyword evidence="3" id="KW-0808">Transferase</keyword>
<feature type="domain" description="PARP catalytic" evidence="6">
    <location>
        <begin position="182"/>
        <end position="376"/>
    </location>
</feature>
<gene>
    <name evidence="7" type="ORF">LMK00_04165</name>
</gene>
<proteinExistence type="predicted"/>
<dbReference type="RefSeq" id="WP_252170323.1">
    <property type="nucleotide sequence ID" value="NZ_CP086395.1"/>
</dbReference>
<dbReference type="Pfam" id="PF00644">
    <property type="entry name" value="PARP"/>
    <property type="match status" value="1"/>
</dbReference>
<dbReference type="Gene3D" id="3.90.228.10">
    <property type="match status" value="1"/>
</dbReference>
<keyword evidence="4" id="KW-0520">NAD</keyword>
<evidence type="ECO:0000313" key="8">
    <source>
        <dbReference type="Proteomes" id="UP001056730"/>
    </source>
</evidence>
<dbReference type="AlphaFoldDB" id="A0A9Q9D7R4"/>
<dbReference type="PANTHER" id="PTHR10459">
    <property type="entry name" value="DNA LIGASE"/>
    <property type="match status" value="1"/>
</dbReference>
<dbReference type="GO" id="GO:0070212">
    <property type="term" value="P:protein poly-ADP-ribosylation"/>
    <property type="evidence" value="ECO:0007669"/>
    <property type="project" value="TreeGrafter"/>
</dbReference>
<dbReference type="PANTHER" id="PTHR10459:SF60">
    <property type="entry name" value="POLY [ADP-RIBOSE] POLYMERASE 2"/>
    <property type="match status" value="1"/>
</dbReference>
<name>A0A9Q9D7R4_9LACT</name>
<evidence type="ECO:0000256" key="4">
    <source>
        <dbReference type="ARBA" id="ARBA00023027"/>
    </source>
</evidence>
<organism evidence="7 8">
    <name type="scientific">Lactococcus formosensis</name>
    <dbReference type="NCBI Taxonomy" id="1281486"/>
    <lineage>
        <taxon>Bacteria</taxon>
        <taxon>Bacillati</taxon>
        <taxon>Bacillota</taxon>
        <taxon>Bacilli</taxon>
        <taxon>Lactobacillales</taxon>
        <taxon>Streptococcaceae</taxon>
        <taxon>Lactococcus</taxon>
    </lineage>
</organism>
<dbReference type="PROSITE" id="PS51059">
    <property type="entry name" value="PARP_CATALYTIC"/>
    <property type="match status" value="1"/>
</dbReference>
<dbReference type="InterPro" id="IPR050800">
    <property type="entry name" value="ARTD/PARP"/>
</dbReference>
<dbReference type="EMBL" id="CP086395">
    <property type="protein sequence ID" value="USJ21206.1"/>
    <property type="molecule type" value="Genomic_DNA"/>
</dbReference>
<evidence type="ECO:0000256" key="1">
    <source>
        <dbReference type="ARBA" id="ARBA00012020"/>
    </source>
</evidence>
<dbReference type="Proteomes" id="UP001056730">
    <property type="component" value="Chromosome"/>
</dbReference>
<dbReference type="SUPFAM" id="SSF56399">
    <property type="entry name" value="ADP-ribosylation"/>
    <property type="match status" value="1"/>
</dbReference>
<accession>A0A9Q9D7R4</accession>